<dbReference type="PANTHER" id="PTHR10332">
    <property type="entry name" value="EQUILIBRATIVE NUCLEOSIDE TRANSPORTER"/>
    <property type="match status" value="1"/>
</dbReference>
<dbReference type="STRING" id="1611254.A0A2G5VND4"/>
<keyword evidence="9" id="KW-1185">Reference proteome</keyword>
<comment type="similarity">
    <text evidence="2">Belongs to the SLC29A/ENT transporter (TC 2.A.57) family.</text>
</comment>
<keyword evidence="3" id="KW-0813">Transport</keyword>
<reference evidence="9" key="1">
    <citation type="submission" date="2017-10" db="EMBL/GenBank/DDBJ databases">
        <title>Rapid genome shrinkage in a self-fertile nematode reveals novel sperm competition proteins.</title>
        <authorList>
            <person name="Yin D."/>
            <person name="Schwarz E.M."/>
            <person name="Thomas C.G."/>
            <person name="Felde R.L."/>
            <person name="Korf I.F."/>
            <person name="Cutter A.D."/>
            <person name="Schartner C.M."/>
            <person name="Ralston E.J."/>
            <person name="Meyer B.J."/>
            <person name="Haag E.S."/>
        </authorList>
    </citation>
    <scope>NUCLEOTIDE SEQUENCE [LARGE SCALE GENOMIC DNA]</scope>
    <source>
        <strain evidence="9">JU1422</strain>
    </source>
</reference>
<feature type="transmembrane region" description="Helical" evidence="7">
    <location>
        <begin position="387"/>
        <end position="410"/>
    </location>
</feature>
<dbReference type="PRINTS" id="PR01130">
    <property type="entry name" value="DERENTRNSPRT"/>
</dbReference>
<sequence length="449" mass="49275">MSVKIFIAFTIVSISSMFPNNAFMNAHEYFYYKLRNVTHDEDPTNTTSTWFIKRQIREDAPTELQANFEAYLTVYGSIACVLGSILNVFATKSLSNSTRMVWGHLLVVVVFIPTIALTFINFDDDQSFFFNLSMGLISIACFGSLGMMAGGVLGLSALFPPKYTQAVMIGQSFAGVLAALMSILCQAVTSDVILNGQMYFGFSLLMCFISLATYYYLTTLTPPIELEDVDGLIENEEDVQGFDGDNEVSIEAQASHFPPIDSEISSENQEEEGQNWTMYTDIIKKSAIDLTTISVVLIVTLAAYPGLTSLVHSTSRNHTWNSYFSAVASFLLYNCGDLIGRSSANSLRLPRKYLLCIAFLRFLLIPMIAMCNVAPRAHTHAMIPYDGVFILLVILLSISHGFCITNATIGATMSIEKESRELAGSIISLIGVTAAMMGGVLGVLIIKLI</sequence>
<feature type="transmembrane region" description="Helical" evidence="7">
    <location>
        <begin position="166"/>
        <end position="184"/>
    </location>
</feature>
<evidence type="ECO:0000313" key="8">
    <source>
        <dbReference type="EMBL" id="PIC53335.1"/>
    </source>
</evidence>
<feature type="transmembrane region" description="Helical" evidence="7">
    <location>
        <begin position="70"/>
        <end position="89"/>
    </location>
</feature>
<comment type="caution">
    <text evidence="8">The sequence shown here is derived from an EMBL/GenBank/DDBJ whole genome shotgun (WGS) entry which is preliminary data.</text>
</comment>
<dbReference type="EMBL" id="PDUG01000001">
    <property type="protein sequence ID" value="PIC53335.1"/>
    <property type="molecule type" value="Genomic_DNA"/>
</dbReference>
<dbReference type="Proteomes" id="UP000230233">
    <property type="component" value="Chromosome I"/>
</dbReference>
<evidence type="ECO:0000256" key="2">
    <source>
        <dbReference type="ARBA" id="ARBA00007965"/>
    </source>
</evidence>
<dbReference type="PIRSF" id="PIRSF016379">
    <property type="entry name" value="ENT"/>
    <property type="match status" value="1"/>
</dbReference>
<proteinExistence type="inferred from homology"/>
<accession>A0A2G5VND4</accession>
<feature type="transmembrane region" description="Helical" evidence="7">
    <location>
        <begin position="128"/>
        <end position="159"/>
    </location>
</feature>
<evidence type="ECO:0000256" key="4">
    <source>
        <dbReference type="ARBA" id="ARBA00022692"/>
    </source>
</evidence>
<feature type="transmembrane region" description="Helical" evidence="7">
    <location>
        <begin position="319"/>
        <end position="340"/>
    </location>
</feature>
<comment type="subcellular location">
    <subcellularLocation>
        <location evidence="1">Membrane</location>
        <topology evidence="1">Multi-pass membrane protein</topology>
    </subcellularLocation>
</comment>
<dbReference type="SUPFAM" id="SSF103473">
    <property type="entry name" value="MFS general substrate transporter"/>
    <property type="match status" value="1"/>
</dbReference>
<evidence type="ECO:0000256" key="5">
    <source>
        <dbReference type="ARBA" id="ARBA00022989"/>
    </source>
</evidence>
<evidence type="ECO:0008006" key="10">
    <source>
        <dbReference type="Google" id="ProtNLM"/>
    </source>
</evidence>
<feature type="transmembrane region" description="Helical" evidence="7">
    <location>
        <begin position="352"/>
        <end position="375"/>
    </location>
</feature>
<dbReference type="OrthoDB" id="1856718at2759"/>
<dbReference type="GO" id="GO:0005337">
    <property type="term" value="F:nucleoside transmembrane transporter activity"/>
    <property type="evidence" value="ECO:0007669"/>
    <property type="project" value="InterPro"/>
</dbReference>
<dbReference type="InterPro" id="IPR002259">
    <property type="entry name" value="Eqnu_transpt"/>
</dbReference>
<keyword evidence="4 7" id="KW-0812">Transmembrane</keyword>
<dbReference type="InterPro" id="IPR036259">
    <property type="entry name" value="MFS_trans_sf"/>
</dbReference>
<feature type="transmembrane region" description="Helical" evidence="7">
    <location>
        <begin position="422"/>
        <end position="446"/>
    </location>
</feature>
<protein>
    <recommendedName>
        <fullName evidence="10">Major facilitator superfamily (MFS) profile domain-containing protein</fullName>
    </recommendedName>
</protein>
<keyword evidence="6 7" id="KW-0472">Membrane</keyword>
<dbReference type="GO" id="GO:0005886">
    <property type="term" value="C:plasma membrane"/>
    <property type="evidence" value="ECO:0007669"/>
    <property type="project" value="TreeGrafter"/>
</dbReference>
<dbReference type="Pfam" id="PF01733">
    <property type="entry name" value="Nucleoside_tran"/>
    <property type="match status" value="1"/>
</dbReference>
<name>A0A2G5VND4_9PELO</name>
<organism evidence="8 9">
    <name type="scientific">Caenorhabditis nigoni</name>
    <dbReference type="NCBI Taxonomy" id="1611254"/>
    <lineage>
        <taxon>Eukaryota</taxon>
        <taxon>Metazoa</taxon>
        <taxon>Ecdysozoa</taxon>
        <taxon>Nematoda</taxon>
        <taxon>Chromadorea</taxon>
        <taxon>Rhabditida</taxon>
        <taxon>Rhabditina</taxon>
        <taxon>Rhabditomorpha</taxon>
        <taxon>Rhabditoidea</taxon>
        <taxon>Rhabditidae</taxon>
        <taxon>Peloderinae</taxon>
        <taxon>Caenorhabditis</taxon>
    </lineage>
</organism>
<gene>
    <name evidence="8" type="primary">Cni-ent-6</name>
    <name evidence="8" type="synonym">Cnig_chr_I.g308</name>
    <name evidence="8" type="ORF">B9Z55_000308</name>
</gene>
<evidence type="ECO:0000256" key="7">
    <source>
        <dbReference type="SAM" id="Phobius"/>
    </source>
</evidence>
<feature type="transmembrane region" description="Helical" evidence="7">
    <location>
        <begin position="196"/>
        <end position="217"/>
    </location>
</feature>
<evidence type="ECO:0000256" key="1">
    <source>
        <dbReference type="ARBA" id="ARBA00004141"/>
    </source>
</evidence>
<dbReference type="AlphaFoldDB" id="A0A2G5VND4"/>
<feature type="transmembrane region" description="Helical" evidence="7">
    <location>
        <begin position="101"/>
        <end position="122"/>
    </location>
</feature>
<evidence type="ECO:0000256" key="3">
    <source>
        <dbReference type="ARBA" id="ARBA00022448"/>
    </source>
</evidence>
<keyword evidence="5 7" id="KW-1133">Transmembrane helix</keyword>
<evidence type="ECO:0000313" key="9">
    <source>
        <dbReference type="Proteomes" id="UP000230233"/>
    </source>
</evidence>
<dbReference type="PANTHER" id="PTHR10332:SF88">
    <property type="entry name" value="EQUILIBRATIVE NUCLEOSIDE TRANSPORTER 1, ISOFORM A"/>
    <property type="match status" value="1"/>
</dbReference>
<feature type="transmembrane region" description="Helical" evidence="7">
    <location>
        <begin position="287"/>
        <end position="307"/>
    </location>
</feature>
<evidence type="ECO:0000256" key="6">
    <source>
        <dbReference type="ARBA" id="ARBA00023136"/>
    </source>
</evidence>